<dbReference type="AlphaFoldDB" id="A0AAV9N5R2"/>
<organism evidence="3 4">
    <name type="scientific">Exophiala bonariae</name>
    <dbReference type="NCBI Taxonomy" id="1690606"/>
    <lineage>
        <taxon>Eukaryota</taxon>
        <taxon>Fungi</taxon>
        <taxon>Dikarya</taxon>
        <taxon>Ascomycota</taxon>
        <taxon>Pezizomycotina</taxon>
        <taxon>Eurotiomycetes</taxon>
        <taxon>Chaetothyriomycetidae</taxon>
        <taxon>Chaetothyriales</taxon>
        <taxon>Herpotrichiellaceae</taxon>
        <taxon>Exophiala</taxon>
    </lineage>
</organism>
<feature type="coiled-coil region" evidence="1">
    <location>
        <begin position="257"/>
        <end position="284"/>
    </location>
</feature>
<gene>
    <name evidence="3" type="ORF">LTR84_003655</name>
</gene>
<feature type="compositionally biased region" description="Low complexity" evidence="2">
    <location>
        <begin position="307"/>
        <end position="325"/>
    </location>
</feature>
<evidence type="ECO:0000256" key="2">
    <source>
        <dbReference type="SAM" id="MobiDB-lite"/>
    </source>
</evidence>
<protein>
    <submittedName>
        <fullName evidence="3">Uncharacterized protein</fullName>
    </submittedName>
</protein>
<name>A0AAV9N5R2_9EURO</name>
<keyword evidence="1" id="KW-0175">Coiled coil</keyword>
<comment type="caution">
    <text evidence="3">The sequence shown here is derived from an EMBL/GenBank/DDBJ whole genome shotgun (WGS) entry which is preliminary data.</text>
</comment>
<evidence type="ECO:0000313" key="3">
    <source>
        <dbReference type="EMBL" id="KAK5050374.1"/>
    </source>
</evidence>
<proteinExistence type="predicted"/>
<keyword evidence="4" id="KW-1185">Reference proteome</keyword>
<dbReference type="EMBL" id="JAVRRD010000017">
    <property type="protein sequence ID" value="KAK5050374.1"/>
    <property type="molecule type" value="Genomic_DNA"/>
</dbReference>
<dbReference type="Proteomes" id="UP001358417">
    <property type="component" value="Unassembled WGS sequence"/>
</dbReference>
<accession>A0AAV9N5R2</accession>
<reference evidence="3 4" key="1">
    <citation type="submission" date="2023-08" db="EMBL/GenBank/DDBJ databases">
        <title>Black Yeasts Isolated from many extreme environments.</title>
        <authorList>
            <person name="Coleine C."/>
            <person name="Stajich J.E."/>
            <person name="Selbmann L."/>
        </authorList>
    </citation>
    <scope>NUCLEOTIDE SEQUENCE [LARGE SCALE GENOMIC DNA]</scope>
    <source>
        <strain evidence="3 4">CCFEE 5792</strain>
    </source>
</reference>
<feature type="region of interest" description="Disordered" evidence="2">
    <location>
        <begin position="418"/>
        <end position="440"/>
    </location>
</feature>
<evidence type="ECO:0000256" key="1">
    <source>
        <dbReference type="SAM" id="Coils"/>
    </source>
</evidence>
<sequence>MAKTTLSNSITIPSTDEEFRHAIQALQASTNAIEQQTRVFEAQATYLSNLRASEAAAVQRRATHTSYLSQRQAAEIQHITFTNEQLLENLRSELQNENESVAKDIKSVGSVVASIFNADDRAIDALNVLVSASVESTSLDTAETALRVSRLTSALQHFRVQALKDRLDSTYLRRLEEQGQVMLDPEGEAVPDESHLASETVSEVQNDLGSLYAEIDDVVTMTVRHEHAGPIEAALREIDCAREMEGRRVGETIHSQLAFLTDSLEKLSTKLETLQVQRTGLRDLLARTDLLTKHHPRKPPPQNPAKSTTTPSSTTTTSDTPVPNQPALSALLQHLSLSLPAPPLLHTSLQAQTTNLQTQSDAQVAEILAAAEKAAMARRDVLNAVTECLESETARENKRGVAELEVAVDQARVSMEVKSGKVRGKGTGMGRRVNNARGLL</sequence>
<feature type="region of interest" description="Disordered" evidence="2">
    <location>
        <begin position="293"/>
        <end position="325"/>
    </location>
</feature>
<dbReference type="RefSeq" id="XP_064704960.1">
    <property type="nucleotide sequence ID" value="XM_064847239.1"/>
</dbReference>
<evidence type="ECO:0000313" key="4">
    <source>
        <dbReference type="Proteomes" id="UP001358417"/>
    </source>
</evidence>
<dbReference type="GeneID" id="89971838"/>